<keyword evidence="3" id="KW-1185">Reference proteome</keyword>
<organism evidence="2 3">
    <name type="scientific">Flavobacterium rhizophilum</name>
    <dbReference type="NCBI Taxonomy" id="3163296"/>
    <lineage>
        <taxon>Bacteria</taxon>
        <taxon>Pseudomonadati</taxon>
        <taxon>Bacteroidota</taxon>
        <taxon>Flavobacteriia</taxon>
        <taxon>Flavobacteriales</taxon>
        <taxon>Flavobacteriaceae</taxon>
        <taxon>Flavobacterium</taxon>
    </lineage>
</organism>
<feature type="chain" id="PRO_5047267918" description="Lipoprotein" evidence="1">
    <location>
        <begin position="17"/>
        <end position="150"/>
    </location>
</feature>
<evidence type="ECO:0000256" key="1">
    <source>
        <dbReference type="SAM" id="SignalP"/>
    </source>
</evidence>
<dbReference type="RefSeq" id="WP_408075356.1">
    <property type="nucleotide sequence ID" value="NZ_JBELQB010000009.1"/>
</dbReference>
<dbReference type="Proteomes" id="UP001629059">
    <property type="component" value="Unassembled WGS sequence"/>
</dbReference>
<reference evidence="2 3" key="1">
    <citation type="submission" date="2024-06" db="EMBL/GenBank/DDBJ databases">
        <authorList>
            <person name="Kaempfer P."/>
            <person name="Viver T."/>
        </authorList>
    </citation>
    <scope>NUCLEOTIDE SEQUENCE [LARGE SCALE GENOMIC DNA]</scope>
    <source>
        <strain evidence="2 3">ST-75</strain>
    </source>
</reference>
<name>A0ABW8YEV9_9FLAO</name>
<evidence type="ECO:0008006" key="4">
    <source>
        <dbReference type="Google" id="ProtNLM"/>
    </source>
</evidence>
<keyword evidence="1" id="KW-0732">Signal</keyword>
<sequence length="150" mass="16347">MKKALSLILFSFMAVALNSCTGEDDTPSQGGSVKFKLDGTQKEHVICIITQTEPQPGETVLVLTSSNTEETGVFRYEIALGDTGSNITPDFIAYQLSNKMMVANEGEYQTNVSVNSNGHLKGTFSGTFRSNLTNDDEFITITDGTFDVHY</sequence>
<evidence type="ECO:0000313" key="2">
    <source>
        <dbReference type="EMBL" id="MFL9838392.1"/>
    </source>
</evidence>
<protein>
    <recommendedName>
        <fullName evidence="4">Lipoprotein</fullName>
    </recommendedName>
</protein>
<gene>
    <name evidence="2" type="ORF">ABS768_12830</name>
</gene>
<feature type="signal peptide" evidence="1">
    <location>
        <begin position="1"/>
        <end position="16"/>
    </location>
</feature>
<evidence type="ECO:0000313" key="3">
    <source>
        <dbReference type="Proteomes" id="UP001629059"/>
    </source>
</evidence>
<dbReference type="EMBL" id="JBELQB010000009">
    <property type="protein sequence ID" value="MFL9838392.1"/>
    <property type="molecule type" value="Genomic_DNA"/>
</dbReference>
<proteinExistence type="predicted"/>
<comment type="caution">
    <text evidence="2">The sequence shown here is derived from an EMBL/GenBank/DDBJ whole genome shotgun (WGS) entry which is preliminary data.</text>
</comment>
<accession>A0ABW8YEV9</accession>